<dbReference type="EMBL" id="MN740308">
    <property type="protein sequence ID" value="QHT99466.1"/>
    <property type="molecule type" value="Genomic_DNA"/>
</dbReference>
<dbReference type="SUPFAM" id="SSF52540">
    <property type="entry name" value="P-loop containing nucleoside triphosphate hydrolases"/>
    <property type="match status" value="1"/>
</dbReference>
<evidence type="ECO:0008006" key="2">
    <source>
        <dbReference type="Google" id="ProtNLM"/>
    </source>
</evidence>
<organism evidence="1">
    <name type="scientific">viral metagenome</name>
    <dbReference type="NCBI Taxonomy" id="1070528"/>
    <lineage>
        <taxon>unclassified sequences</taxon>
        <taxon>metagenomes</taxon>
        <taxon>organismal metagenomes</taxon>
    </lineage>
</organism>
<sequence length="108" mass="12912">MEEYYNQYNDILTIATKAINNGDSIIICGPEYSGKTYLRKQLQQILYDHNYNVYYGMSGLYETNRLHGRTYVNEKFWIEETNKQTLSDILNNYKYIETNIKYPKLNNN</sequence>
<evidence type="ECO:0000313" key="1">
    <source>
        <dbReference type="EMBL" id="QHT99466.1"/>
    </source>
</evidence>
<dbReference type="AlphaFoldDB" id="A0A6C0J4B4"/>
<reference evidence="1" key="1">
    <citation type="journal article" date="2020" name="Nature">
        <title>Giant virus diversity and host interactions through global metagenomics.</title>
        <authorList>
            <person name="Schulz F."/>
            <person name="Roux S."/>
            <person name="Paez-Espino D."/>
            <person name="Jungbluth S."/>
            <person name="Walsh D.A."/>
            <person name="Denef V.J."/>
            <person name="McMahon K.D."/>
            <person name="Konstantinidis K.T."/>
            <person name="Eloe-Fadrosh E.A."/>
            <person name="Kyrpides N.C."/>
            <person name="Woyke T."/>
        </authorList>
    </citation>
    <scope>NUCLEOTIDE SEQUENCE</scope>
    <source>
        <strain evidence="1">GVMAG-M-3300025699-48</strain>
    </source>
</reference>
<accession>A0A6C0J4B4</accession>
<protein>
    <recommendedName>
        <fullName evidence="2">ATPase dynein-related AAA domain-containing protein</fullName>
    </recommendedName>
</protein>
<dbReference type="InterPro" id="IPR027417">
    <property type="entry name" value="P-loop_NTPase"/>
</dbReference>
<name>A0A6C0J4B4_9ZZZZ</name>
<proteinExistence type="predicted"/>